<keyword evidence="1" id="KW-0547">Nucleotide-binding</keyword>
<feature type="region of interest" description="Disordered" evidence="5">
    <location>
        <begin position="773"/>
        <end position="793"/>
    </location>
</feature>
<dbReference type="PROSITE" id="PS51194">
    <property type="entry name" value="HELICASE_CTER"/>
    <property type="match status" value="1"/>
</dbReference>
<dbReference type="PANTHER" id="PTHR47959">
    <property type="entry name" value="ATP-DEPENDENT RNA HELICASE RHLE-RELATED"/>
    <property type="match status" value="1"/>
</dbReference>
<dbReference type="EMBL" id="CDMZ01002167">
    <property type="protein sequence ID" value="CEM41081.1"/>
    <property type="molecule type" value="Genomic_DNA"/>
</dbReference>
<gene>
    <name evidence="8" type="ORF">Cvel_25764</name>
</gene>
<dbReference type="InterPro" id="IPR001650">
    <property type="entry name" value="Helicase_C-like"/>
</dbReference>
<dbReference type="GO" id="GO:0003724">
    <property type="term" value="F:RNA helicase activity"/>
    <property type="evidence" value="ECO:0007669"/>
    <property type="project" value="TreeGrafter"/>
</dbReference>
<reference evidence="8" key="1">
    <citation type="submission" date="2014-11" db="EMBL/GenBank/DDBJ databases">
        <authorList>
            <person name="Otto D Thomas"/>
            <person name="Naeem Raeece"/>
        </authorList>
    </citation>
    <scope>NUCLEOTIDE SEQUENCE</scope>
</reference>
<evidence type="ECO:0000256" key="1">
    <source>
        <dbReference type="ARBA" id="ARBA00022741"/>
    </source>
</evidence>
<dbReference type="GO" id="GO:0005829">
    <property type="term" value="C:cytosol"/>
    <property type="evidence" value="ECO:0007669"/>
    <property type="project" value="TreeGrafter"/>
</dbReference>
<feature type="region of interest" description="Disordered" evidence="5">
    <location>
        <begin position="29"/>
        <end position="76"/>
    </location>
</feature>
<protein>
    <recommendedName>
        <fullName evidence="9">RNA helicase</fullName>
    </recommendedName>
</protein>
<dbReference type="InterPro" id="IPR044742">
    <property type="entry name" value="DEAD/DEAH_RhlB"/>
</dbReference>
<dbReference type="GO" id="GO:0005524">
    <property type="term" value="F:ATP binding"/>
    <property type="evidence" value="ECO:0007669"/>
    <property type="project" value="UniProtKB-KW"/>
</dbReference>
<evidence type="ECO:0000256" key="5">
    <source>
        <dbReference type="SAM" id="MobiDB-lite"/>
    </source>
</evidence>
<evidence type="ECO:0000256" key="2">
    <source>
        <dbReference type="ARBA" id="ARBA00022801"/>
    </source>
</evidence>
<dbReference type="InterPro" id="IPR014001">
    <property type="entry name" value="Helicase_ATP-bd"/>
</dbReference>
<keyword evidence="4" id="KW-0067">ATP-binding</keyword>
<evidence type="ECO:0000256" key="4">
    <source>
        <dbReference type="ARBA" id="ARBA00022840"/>
    </source>
</evidence>
<dbReference type="GO" id="GO:0003676">
    <property type="term" value="F:nucleic acid binding"/>
    <property type="evidence" value="ECO:0007669"/>
    <property type="project" value="InterPro"/>
</dbReference>
<organism evidence="8">
    <name type="scientific">Chromera velia CCMP2878</name>
    <dbReference type="NCBI Taxonomy" id="1169474"/>
    <lineage>
        <taxon>Eukaryota</taxon>
        <taxon>Sar</taxon>
        <taxon>Alveolata</taxon>
        <taxon>Colpodellida</taxon>
        <taxon>Chromeraceae</taxon>
        <taxon>Chromera</taxon>
    </lineage>
</organism>
<keyword evidence="3" id="KW-0347">Helicase</keyword>
<dbReference type="CDD" id="cd18787">
    <property type="entry name" value="SF2_C_DEAD"/>
    <property type="match status" value="1"/>
</dbReference>
<dbReference type="CDD" id="cd00268">
    <property type="entry name" value="DEADc"/>
    <property type="match status" value="1"/>
</dbReference>
<dbReference type="InterPro" id="IPR050079">
    <property type="entry name" value="DEAD_box_RNA_helicase"/>
</dbReference>
<dbReference type="InterPro" id="IPR011545">
    <property type="entry name" value="DEAD/DEAH_box_helicase_dom"/>
</dbReference>
<dbReference type="PROSITE" id="PS51192">
    <property type="entry name" value="HELICASE_ATP_BIND_1"/>
    <property type="match status" value="1"/>
</dbReference>
<dbReference type="Gene3D" id="3.40.50.300">
    <property type="entry name" value="P-loop containing nucleotide triphosphate hydrolases"/>
    <property type="match status" value="2"/>
</dbReference>
<name>A0A0G4HB85_9ALVE</name>
<proteinExistence type="predicted"/>
<dbReference type="SUPFAM" id="SSF52540">
    <property type="entry name" value="P-loop containing nucleoside triphosphate hydrolases"/>
    <property type="match status" value="1"/>
</dbReference>
<evidence type="ECO:0000259" key="6">
    <source>
        <dbReference type="PROSITE" id="PS51192"/>
    </source>
</evidence>
<dbReference type="VEuPathDB" id="CryptoDB:Cvel_25764"/>
<keyword evidence="2" id="KW-0378">Hydrolase</keyword>
<feature type="region of interest" description="Disordered" evidence="5">
    <location>
        <begin position="731"/>
        <end position="761"/>
    </location>
</feature>
<feature type="domain" description="Helicase ATP-binding" evidence="6">
    <location>
        <begin position="99"/>
        <end position="270"/>
    </location>
</feature>
<dbReference type="SMART" id="SM00487">
    <property type="entry name" value="DEXDc"/>
    <property type="match status" value="1"/>
</dbReference>
<dbReference type="Pfam" id="PF00270">
    <property type="entry name" value="DEAD"/>
    <property type="match status" value="1"/>
</dbReference>
<sequence>MLRCLLRRFQASRLMAFLARPALHLGTFPRGSNSRGLATAAKHSRRRDREGEGDGGDGGTDAPHSHVRKVDKLPLSPHTKTALSDMGVKRLFDIQALAFDPILMGRDFVGRSKTGTGKTLAYLLPLMERLKTEKMGKKHPVLILVPTRELAKQVASVILSLSPSTDVALLYGGSASQSHEEMLRLGAEVVVGTPGRCALMLKKNALHASNLRVIVFDEADVILSQAFSSDVQSLLEACRPQRVQSVLFTASLTKDLRSIVDTHFQNAVRVDTVVMPGEGETIGGSPGGGSSLDGHAAVSRGRQSASWGIGGLRLKVEKGGQRFSATASAVVLNVRHAVCKVPLPDALSRTRALLHLLAKKEAEHIAAASAEMEMKRNRQLAKGIEPPEGLNPADLSISSDTPPSFRALVFAGRPQRAESLAQHPALEGRARPFHGGLDQETRERTLNAFASGSVSVLCCTDLAARGLDFPAVSLVVHYGLPADPNVYLHRAGRTGRAGRSGESVLLYAGKTKEREVVKRVEGFANFKFEKEPLPAESALLAGSLARLTKDLSAVPPEEWLPLKGTARALLREMGPEALSTAFALLDGRFLQGGVGMEVGEGKGGTASLLTGRPGFIAVEVDDPDHLLFSSSEECRERMMRYVRDHVNLPADDVPKAVGRVSKSVRGYVADLSAPVAEKLVSLRRLSTASGGMTGQRGGASSLHPSRMQAAGFVDPLSASLSVLRQVPSLLPDSKSTGARRQRKKAPWQMRNKNGMRANGGRRTKTISALGVPRGQMKREEAASQIKRTGTVYG</sequence>
<dbReference type="AlphaFoldDB" id="A0A0G4HB85"/>
<dbReference type="Pfam" id="PF00271">
    <property type="entry name" value="Helicase_C"/>
    <property type="match status" value="1"/>
</dbReference>
<dbReference type="InterPro" id="IPR027417">
    <property type="entry name" value="P-loop_NTPase"/>
</dbReference>
<dbReference type="PhylomeDB" id="A0A0G4HB85"/>
<evidence type="ECO:0000313" key="8">
    <source>
        <dbReference type="EMBL" id="CEM41081.1"/>
    </source>
</evidence>
<dbReference type="SMART" id="SM00490">
    <property type="entry name" value="HELICc"/>
    <property type="match status" value="1"/>
</dbReference>
<evidence type="ECO:0000259" key="7">
    <source>
        <dbReference type="PROSITE" id="PS51194"/>
    </source>
</evidence>
<evidence type="ECO:0000256" key="3">
    <source>
        <dbReference type="ARBA" id="ARBA00022806"/>
    </source>
</evidence>
<dbReference type="GO" id="GO:0016787">
    <property type="term" value="F:hydrolase activity"/>
    <property type="evidence" value="ECO:0007669"/>
    <property type="project" value="UniProtKB-KW"/>
</dbReference>
<accession>A0A0G4HB85</accession>
<dbReference type="PANTHER" id="PTHR47959:SF1">
    <property type="entry name" value="ATP-DEPENDENT RNA HELICASE DBPA"/>
    <property type="match status" value="1"/>
</dbReference>
<feature type="domain" description="Helicase C-terminal" evidence="7">
    <location>
        <begin position="389"/>
        <end position="541"/>
    </location>
</feature>
<evidence type="ECO:0008006" key="9">
    <source>
        <dbReference type="Google" id="ProtNLM"/>
    </source>
</evidence>